<dbReference type="GO" id="GO:0015276">
    <property type="term" value="F:ligand-gated monoatomic ion channel activity"/>
    <property type="evidence" value="ECO:0007669"/>
    <property type="project" value="InterPro"/>
</dbReference>
<dbReference type="SMART" id="SM00062">
    <property type="entry name" value="PBPb"/>
    <property type="match status" value="1"/>
</dbReference>
<dbReference type="SUPFAM" id="SSF53850">
    <property type="entry name" value="Periplasmic binding protein-like II"/>
    <property type="match status" value="1"/>
</dbReference>
<feature type="domain" description="Ionotropic glutamate receptor C-terminal" evidence="7">
    <location>
        <begin position="47"/>
        <end position="264"/>
    </location>
</feature>
<dbReference type="InterPro" id="IPR001638">
    <property type="entry name" value="Solute-binding_3/MltF_N"/>
</dbReference>
<accession>A0A098B9G7</accession>
<dbReference type="PATRIC" id="fig|49338.4.peg.5523"/>
<evidence type="ECO:0000256" key="3">
    <source>
        <dbReference type="ARBA" id="ARBA00022729"/>
    </source>
</evidence>
<dbReference type="GO" id="GO:0016020">
    <property type="term" value="C:membrane"/>
    <property type="evidence" value="ECO:0007669"/>
    <property type="project" value="InterPro"/>
</dbReference>
<dbReference type="InterPro" id="IPR001320">
    <property type="entry name" value="Iontro_rcpt_C"/>
</dbReference>
<reference evidence="8" key="1">
    <citation type="submission" date="2014-07" db="EMBL/GenBank/DDBJ databases">
        <authorList>
            <person name="Hornung V.Bastian."/>
        </authorList>
    </citation>
    <scope>NUCLEOTIDE SEQUENCE</scope>
    <source>
        <strain evidence="8">PCE-S</strain>
    </source>
</reference>
<proteinExistence type="inferred from homology"/>
<feature type="signal peptide" evidence="5">
    <location>
        <begin position="1"/>
        <end position="24"/>
    </location>
</feature>
<dbReference type="PANTHER" id="PTHR35936:SF17">
    <property type="entry name" value="ARGININE-BINDING EXTRACELLULAR PROTEIN ARTP"/>
    <property type="match status" value="1"/>
</dbReference>
<name>A0A098B9G7_DESHA</name>
<feature type="domain" description="Solute-binding protein family 3/N-terminal" evidence="6">
    <location>
        <begin position="47"/>
        <end position="265"/>
    </location>
</feature>
<keyword evidence="3 5" id="KW-0732">Signal</keyword>
<evidence type="ECO:0000256" key="4">
    <source>
        <dbReference type="RuleBase" id="RU003744"/>
    </source>
</evidence>
<gene>
    <name evidence="8" type="ORF">DPCES_5129</name>
</gene>
<protein>
    <submittedName>
        <fullName evidence="8">Histidine-binding protein</fullName>
    </submittedName>
</protein>
<evidence type="ECO:0000259" key="7">
    <source>
        <dbReference type="SMART" id="SM00079"/>
    </source>
</evidence>
<organism evidence="8">
    <name type="scientific">Desulfitobacterium hafniense</name>
    <name type="common">Desulfitobacterium frappieri</name>
    <dbReference type="NCBI Taxonomy" id="49338"/>
    <lineage>
        <taxon>Bacteria</taxon>
        <taxon>Bacillati</taxon>
        <taxon>Bacillota</taxon>
        <taxon>Clostridia</taxon>
        <taxon>Eubacteriales</taxon>
        <taxon>Desulfitobacteriaceae</taxon>
        <taxon>Desulfitobacterium</taxon>
    </lineage>
</organism>
<dbReference type="RefSeq" id="WP_208926692.1">
    <property type="nucleotide sequence ID" value="NZ_LK996017.1"/>
</dbReference>
<evidence type="ECO:0000256" key="1">
    <source>
        <dbReference type="ARBA" id="ARBA00004196"/>
    </source>
</evidence>
<dbReference type="GO" id="GO:0030313">
    <property type="term" value="C:cell envelope"/>
    <property type="evidence" value="ECO:0007669"/>
    <property type="project" value="UniProtKB-SubCell"/>
</dbReference>
<evidence type="ECO:0000256" key="5">
    <source>
        <dbReference type="SAM" id="SignalP"/>
    </source>
</evidence>
<dbReference type="PROSITE" id="PS51257">
    <property type="entry name" value="PROKAR_LIPOPROTEIN"/>
    <property type="match status" value="1"/>
</dbReference>
<dbReference type="InterPro" id="IPR018313">
    <property type="entry name" value="SBP_3_CS"/>
</dbReference>
<comment type="subcellular location">
    <subcellularLocation>
        <location evidence="1">Cell envelope</location>
    </subcellularLocation>
</comment>
<dbReference type="PROSITE" id="PS01039">
    <property type="entry name" value="SBP_BACTERIAL_3"/>
    <property type="match status" value="1"/>
</dbReference>
<feature type="chain" id="PRO_5039383046" evidence="5">
    <location>
        <begin position="25"/>
        <end position="269"/>
    </location>
</feature>
<sequence>MKKNVRKGIIAVVMMGLLALTGCGGNQSQPPANDGANNGANAGEEKVLKIGSAIEYAPFEFMDEKQNPTGFDIDLMNEIAKDLGYTAKFESSSFDGLVAAIGLGKYDAVISAMTITDDRAKSVLFSDPYFESAQIIAVKKGSPIKSEQDLKGKKVGVQQGTTGQFAVEDLGIDPRKFDTIGDAINDMMIGGSEAVVADTPTLYYFITQNPNMDIEIIPSAFEKEYFGIAFKLDNKELADQVNATLKKFMDNGKYNEIYKKWFNEDAPKF</sequence>
<dbReference type="CDD" id="cd13624">
    <property type="entry name" value="PBP2_Arg_Lys_His"/>
    <property type="match status" value="1"/>
</dbReference>
<evidence type="ECO:0000313" key="8">
    <source>
        <dbReference type="EMBL" id="CDX05015.1"/>
    </source>
</evidence>
<dbReference type="Pfam" id="PF00497">
    <property type="entry name" value="SBP_bac_3"/>
    <property type="match status" value="1"/>
</dbReference>
<evidence type="ECO:0000259" key="6">
    <source>
        <dbReference type="SMART" id="SM00062"/>
    </source>
</evidence>
<evidence type="ECO:0000256" key="2">
    <source>
        <dbReference type="ARBA" id="ARBA00010333"/>
    </source>
</evidence>
<dbReference type="PANTHER" id="PTHR35936">
    <property type="entry name" value="MEMBRANE-BOUND LYTIC MUREIN TRANSGLYCOSYLASE F"/>
    <property type="match status" value="1"/>
</dbReference>
<dbReference type="AlphaFoldDB" id="A0A098B9G7"/>
<comment type="similarity">
    <text evidence="2 4">Belongs to the bacterial solute-binding protein 3 family.</text>
</comment>
<dbReference type="Gene3D" id="3.40.190.10">
    <property type="entry name" value="Periplasmic binding protein-like II"/>
    <property type="match status" value="2"/>
</dbReference>
<dbReference type="EMBL" id="LK996017">
    <property type="protein sequence ID" value="CDX05015.1"/>
    <property type="molecule type" value="Genomic_DNA"/>
</dbReference>
<dbReference type="SMART" id="SM00079">
    <property type="entry name" value="PBPe"/>
    <property type="match status" value="1"/>
</dbReference>